<dbReference type="Proteomes" id="UP000247233">
    <property type="component" value="Unassembled WGS sequence"/>
</dbReference>
<protein>
    <submittedName>
        <fullName evidence="2">Uncharacterized protein</fullName>
    </submittedName>
</protein>
<name>A0A317W2G8_9EURO</name>
<keyword evidence="3" id="KW-1185">Reference proteome</keyword>
<dbReference type="RefSeq" id="XP_025398966.1">
    <property type="nucleotide sequence ID" value="XM_025548476.1"/>
</dbReference>
<feature type="region of interest" description="Disordered" evidence="1">
    <location>
        <begin position="53"/>
        <end position="82"/>
    </location>
</feature>
<evidence type="ECO:0000256" key="1">
    <source>
        <dbReference type="SAM" id="MobiDB-lite"/>
    </source>
</evidence>
<organism evidence="2 3">
    <name type="scientific">Aspergillus heteromorphus CBS 117.55</name>
    <dbReference type="NCBI Taxonomy" id="1448321"/>
    <lineage>
        <taxon>Eukaryota</taxon>
        <taxon>Fungi</taxon>
        <taxon>Dikarya</taxon>
        <taxon>Ascomycota</taxon>
        <taxon>Pezizomycotina</taxon>
        <taxon>Eurotiomycetes</taxon>
        <taxon>Eurotiomycetidae</taxon>
        <taxon>Eurotiales</taxon>
        <taxon>Aspergillaceae</taxon>
        <taxon>Aspergillus</taxon>
        <taxon>Aspergillus subgen. Circumdati</taxon>
    </lineage>
</organism>
<sequence length="82" mass="9094">MRAFILSTRTVPAYLSRAHGSKWLVFIFYSQVPPLNASGGELGERGRWLQKQAQGWAPDGDASHVRGSFNPPNNPIRSSNLK</sequence>
<evidence type="ECO:0000313" key="3">
    <source>
        <dbReference type="Proteomes" id="UP000247233"/>
    </source>
</evidence>
<dbReference type="GeneID" id="37070713"/>
<comment type="caution">
    <text evidence="2">The sequence shown here is derived from an EMBL/GenBank/DDBJ whole genome shotgun (WGS) entry which is preliminary data.</text>
</comment>
<gene>
    <name evidence="2" type="ORF">BO70DRAFT_47464</name>
</gene>
<dbReference type="AlphaFoldDB" id="A0A317W2G8"/>
<proteinExistence type="predicted"/>
<reference evidence="2 3" key="1">
    <citation type="submission" date="2016-12" db="EMBL/GenBank/DDBJ databases">
        <title>The genomes of Aspergillus section Nigri reveals drivers in fungal speciation.</title>
        <authorList>
            <consortium name="DOE Joint Genome Institute"/>
            <person name="Vesth T.C."/>
            <person name="Nybo J."/>
            <person name="Theobald S."/>
            <person name="Brandl J."/>
            <person name="Frisvad J.C."/>
            <person name="Nielsen K.F."/>
            <person name="Lyhne E.K."/>
            <person name="Kogle M.E."/>
            <person name="Kuo A."/>
            <person name="Riley R."/>
            <person name="Clum A."/>
            <person name="Nolan M."/>
            <person name="Lipzen A."/>
            <person name="Salamov A."/>
            <person name="Henrissat B."/>
            <person name="Wiebenga A."/>
            <person name="De Vries R.P."/>
            <person name="Grigoriev I.V."/>
            <person name="Mortensen U.H."/>
            <person name="Andersen M.R."/>
            <person name="Baker S.E."/>
        </authorList>
    </citation>
    <scope>NUCLEOTIDE SEQUENCE [LARGE SCALE GENOMIC DNA]</scope>
    <source>
        <strain evidence="2 3">CBS 117.55</strain>
    </source>
</reference>
<evidence type="ECO:0000313" key="2">
    <source>
        <dbReference type="EMBL" id="PWY80663.1"/>
    </source>
</evidence>
<dbReference type="EMBL" id="MSFL01000014">
    <property type="protein sequence ID" value="PWY80663.1"/>
    <property type="molecule type" value="Genomic_DNA"/>
</dbReference>
<accession>A0A317W2G8</accession>
<dbReference type="VEuPathDB" id="FungiDB:BO70DRAFT_47464"/>